<keyword evidence="7 9" id="KW-0472">Membrane</keyword>
<reference evidence="11" key="1">
    <citation type="submission" date="2020-04" db="EMBL/GenBank/DDBJ databases">
        <title>A desert anoxygenic phototrophic bacterium fixes CO2 using RubisCO under aerobic conditions.</title>
        <authorList>
            <person name="Tang K."/>
        </authorList>
    </citation>
    <scope>NUCLEOTIDE SEQUENCE [LARGE SCALE GENOMIC DNA]</scope>
    <source>
        <strain evidence="11">MIMtkB3</strain>
    </source>
</reference>
<dbReference type="PANTHER" id="PTHR35011">
    <property type="entry name" value="2,3-DIKETO-L-GULONATE TRAP TRANSPORTER SMALL PERMEASE PROTEIN YIAM"/>
    <property type="match status" value="1"/>
</dbReference>
<feature type="transmembrane region" description="Helical" evidence="9">
    <location>
        <begin position="134"/>
        <end position="153"/>
    </location>
</feature>
<evidence type="ECO:0000313" key="12">
    <source>
        <dbReference type="Proteomes" id="UP000501891"/>
    </source>
</evidence>
<feature type="domain" description="Tripartite ATP-independent periplasmic transporters DctQ component" evidence="10">
    <location>
        <begin position="27"/>
        <end position="158"/>
    </location>
</feature>
<dbReference type="Pfam" id="PF04290">
    <property type="entry name" value="DctQ"/>
    <property type="match status" value="1"/>
</dbReference>
<comment type="function">
    <text evidence="9">Part of the tripartite ATP-independent periplasmic (TRAP) transport system.</text>
</comment>
<feature type="transmembrane region" description="Helical" evidence="9">
    <location>
        <begin position="52"/>
        <end position="71"/>
    </location>
</feature>
<keyword evidence="6 9" id="KW-1133">Transmembrane helix</keyword>
<evidence type="ECO:0000256" key="9">
    <source>
        <dbReference type="RuleBase" id="RU369079"/>
    </source>
</evidence>
<evidence type="ECO:0000256" key="3">
    <source>
        <dbReference type="ARBA" id="ARBA00022475"/>
    </source>
</evidence>
<evidence type="ECO:0000256" key="2">
    <source>
        <dbReference type="ARBA" id="ARBA00022448"/>
    </source>
</evidence>
<dbReference type="KEGG" id="acru:HHL28_02595"/>
<gene>
    <name evidence="11" type="ORF">HHL28_02595</name>
</gene>
<organism evidence="11 12">
    <name type="scientific">Aerophototrophica crusticola</name>
    <dbReference type="NCBI Taxonomy" id="1709002"/>
    <lineage>
        <taxon>Bacteria</taxon>
        <taxon>Pseudomonadati</taxon>
        <taxon>Pseudomonadota</taxon>
        <taxon>Alphaproteobacteria</taxon>
        <taxon>Rhodospirillales</taxon>
        <taxon>Rhodospirillaceae</taxon>
        <taxon>Aerophototrophica</taxon>
    </lineage>
</organism>
<dbReference type="EMBL" id="CP051775">
    <property type="protein sequence ID" value="QJE72142.1"/>
    <property type="molecule type" value="Genomic_DNA"/>
</dbReference>
<evidence type="ECO:0000313" key="11">
    <source>
        <dbReference type="EMBL" id="QJE72142.1"/>
    </source>
</evidence>
<protein>
    <recommendedName>
        <fullName evidence="9">TRAP transporter small permease protein</fullName>
    </recommendedName>
</protein>
<proteinExistence type="inferred from homology"/>
<comment type="subcellular location">
    <subcellularLocation>
        <location evidence="1 9">Cell inner membrane</location>
        <topology evidence="1 9">Multi-pass membrane protein</topology>
    </subcellularLocation>
</comment>
<dbReference type="InterPro" id="IPR007387">
    <property type="entry name" value="TRAP_DctQ"/>
</dbReference>
<dbReference type="InterPro" id="IPR055348">
    <property type="entry name" value="DctQ"/>
</dbReference>
<dbReference type="Proteomes" id="UP000501891">
    <property type="component" value="Chromosome"/>
</dbReference>
<evidence type="ECO:0000256" key="1">
    <source>
        <dbReference type="ARBA" id="ARBA00004429"/>
    </source>
</evidence>
<comment type="subunit">
    <text evidence="9">The complex comprises the extracytoplasmic solute receptor protein and the two transmembrane proteins.</text>
</comment>
<evidence type="ECO:0000256" key="8">
    <source>
        <dbReference type="ARBA" id="ARBA00038436"/>
    </source>
</evidence>
<keyword evidence="3" id="KW-1003">Cell membrane</keyword>
<accession>A0A858R462</accession>
<dbReference type="GO" id="GO:0005886">
    <property type="term" value="C:plasma membrane"/>
    <property type="evidence" value="ECO:0007669"/>
    <property type="project" value="UniProtKB-SubCell"/>
</dbReference>
<dbReference type="AlphaFoldDB" id="A0A858R462"/>
<dbReference type="PANTHER" id="PTHR35011:SF4">
    <property type="entry name" value="SLL1102 PROTEIN"/>
    <property type="match status" value="1"/>
</dbReference>
<name>A0A858R462_9PROT</name>
<keyword evidence="12" id="KW-1185">Reference proteome</keyword>
<evidence type="ECO:0000256" key="5">
    <source>
        <dbReference type="ARBA" id="ARBA00022692"/>
    </source>
</evidence>
<evidence type="ECO:0000256" key="4">
    <source>
        <dbReference type="ARBA" id="ARBA00022519"/>
    </source>
</evidence>
<feature type="transmembrane region" description="Helical" evidence="9">
    <location>
        <begin position="92"/>
        <end position="114"/>
    </location>
</feature>
<sequence length="206" mass="23394">MNRLLFLIDEVSTWVGKAFSWCILLLTFVVCYEVVSRYVFGAPTSWAYDTSYILYGSLFMMCGAYLLSRNGHVRGDFLYRTWKPRTQAGIDLLLYVTCFVPAALTLIYSGYGFAKMSWIMNEHSSFTPDGPPIYPFKTLIPVAGALLLLQGIAEMARCMICLRTGAWPQRLHDVEELEQIMLQQHAIQDDADRFAHEHAETSGGLR</sequence>
<keyword evidence="5 9" id="KW-0812">Transmembrane</keyword>
<evidence type="ECO:0000256" key="6">
    <source>
        <dbReference type="ARBA" id="ARBA00022989"/>
    </source>
</evidence>
<dbReference type="GO" id="GO:0022857">
    <property type="term" value="F:transmembrane transporter activity"/>
    <property type="evidence" value="ECO:0007669"/>
    <property type="project" value="UniProtKB-UniRule"/>
</dbReference>
<comment type="similarity">
    <text evidence="8 9">Belongs to the TRAP transporter small permease family.</text>
</comment>
<keyword evidence="4 9" id="KW-0997">Cell inner membrane</keyword>
<feature type="transmembrane region" description="Helical" evidence="9">
    <location>
        <begin position="21"/>
        <end position="40"/>
    </location>
</feature>
<evidence type="ECO:0000259" key="10">
    <source>
        <dbReference type="Pfam" id="PF04290"/>
    </source>
</evidence>
<evidence type="ECO:0000256" key="7">
    <source>
        <dbReference type="ARBA" id="ARBA00023136"/>
    </source>
</evidence>
<keyword evidence="2 9" id="KW-0813">Transport</keyword>